<dbReference type="OrthoDB" id="5497289at2"/>
<dbReference type="CDD" id="cd00038">
    <property type="entry name" value="CAP_ED"/>
    <property type="match status" value="1"/>
</dbReference>
<dbReference type="EMBL" id="APJX01000001">
    <property type="protein sequence ID" value="EMS81745.1"/>
    <property type="molecule type" value="Genomic_DNA"/>
</dbReference>
<dbReference type="InterPro" id="IPR014710">
    <property type="entry name" value="RmlC-like_jellyroll"/>
</dbReference>
<proteinExistence type="predicted"/>
<evidence type="ECO:0000313" key="2">
    <source>
        <dbReference type="EMBL" id="EMS81745.1"/>
    </source>
</evidence>
<dbReference type="PROSITE" id="PS00889">
    <property type="entry name" value="CNMP_BINDING_2"/>
    <property type="match status" value="1"/>
</dbReference>
<organism evidence="2 3">
    <name type="scientific">Desulfotignum phosphitoxidans DSM 13687</name>
    <dbReference type="NCBI Taxonomy" id="1286635"/>
    <lineage>
        <taxon>Bacteria</taxon>
        <taxon>Pseudomonadati</taxon>
        <taxon>Thermodesulfobacteriota</taxon>
        <taxon>Desulfobacteria</taxon>
        <taxon>Desulfobacterales</taxon>
        <taxon>Desulfobacteraceae</taxon>
        <taxon>Desulfotignum</taxon>
    </lineage>
</organism>
<dbReference type="InterPro" id="IPR018488">
    <property type="entry name" value="cNMP-bd_CS"/>
</dbReference>
<dbReference type="GO" id="GO:0050135">
    <property type="term" value="F:NADP+ nucleosidase activity"/>
    <property type="evidence" value="ECO:0007669"/>
    <property type="project" value="InterPro"/>
</dbReference>
<dbReference type="Pfam" id="PF10137">
    <property type="entry name" value="CAP12-PCTIR_TIR"/>
    <property type="match status" value="1"/>
</dbReference>
<accession>S0G485</accession>
<sequence length="258" mass="28483">MYALADFQGSNDNHMFFILTGTIDVLVNRRVIASRKAGEHVGEMALIDPSSARSATVKANETVVTCSVSEANFSKLAQASPELWRRLAIELADRLRQRKAHVIPPNHRPHLFIGSSAESLPVARAIQLGLEHDNVTVKVWTDGVFGASTFTIEALENEVQTADFGLMVLAPDDKVLSRAEKEDAPRDNVIFELGMCMAALTHDRTFFVHPRNISLKIPTDLLGLTPLTYCLGEDNDFDAALGTVCERLRRLIFKLGVK</sequence>
<dbReference type="PROSITE" id="PS50042">
    <property type="entry name" value="CNMP_BINDING_3"/>
    <property type="match status" value="1"/>
</dbReference>
<dbReference type="Proteomes" id="UP000014216">
    <property type="component" value="Unassembled WGS sequence"/>
</dbReference>
<dbReference type="Gene3D" id="2.60.120.10">
    <property type="entry name" value="Jelly Rolls"/>
    <property type="match status" value="1"/>
</dbReference>
<comment type="caution">
    <text evidence="2">The sequence shown here is derived from an EMBL/GenBank/DDBJ whole genome shotgun (WGS) entry which is preliminary data.</text>
</comment>
<dbReference type="PATRIC" id="fig|1286635.3.peg.929"/>
<name>S0G485_9BACT</name>
<evidence type="ECO:0000313" key="3">
    <source>
        <dbReference type="Proteomes" id="UP000014216"/>
    </source>
</evidence>
<gene>
    <name evidence="2" type="ORF">Dpo_1c08870</name>
</gene>
<dbReference type="SUPFAM" id="SSF51206">
    <property type="entry name" value="cAMP-binding domain-like"/>
    <property type="match status" value="1"/>
</dbReference>
<dbReference type="InterPro" id="IPR019302">
    <property type="entry name" value="CAP12/PCTIR_TIR_dom"/>
</dbReference>
<dbReference type="InterPro" id="IPR018490">
    <property type="entry name" value="cNMP-bd_dom_sf"/>
</dbReference>
<protein>
    <submittedName>
        <fullName evidence="2">Cyclic nucleotide-binding domain-containing protein</fullName>
    </submittedName>
</protein>
<keyword evidence="3" id="KW-1185">Reference proteome</keyword>
<feature type="domain" description="Cyclic nucleotide-binding" evidence="1">
    <location>
        <begin position="8"/>
        <end position="94"/>
    </location>
</feature>
<reference evidence="2 3" key="1">
    <citation type="journal article" date="2013" name="Genome Announc.">
        <title>Draft Genome Sequence of Desulfotignum phosphitoxidans DSM 13687 Strain FiPS-3.</title>
        <authorList>
            <person name="Poehlein A."/>
            <person name="Daniel R."/>
            <person name="Simeonova D.D."/>
        </authorList>
    </citation>
    <scope>NUCLEOTIDE SEQUENCE [LARGE SCALE GENOMIC DNA]</scope>
    <source>
        <strain evidence="2 3">DSM 13687</strain>
    </source>
</reference>
<dbReference type="InterPro" id="IPR000595">
    <property type="entry name" value="cNMP-bd_dom"/>
</dbReference>
<dbReference type="Pfam" id="PF00027">
    <property type="entry name" value="cNMP_binding"/>
    <property type="match status" value="1"/>
</dbReference>
<evidence type="ECO:0000259" key="1">
    <source>
        <dbReference type="PROSITE" id="PS50042"/>
    </source>
</evidence>
<dbReference type="AlphaFoldDB" id="S0G485"/>